<dbReference type="NCBIfam" id="TIGR00170">
    <property type="entry name" value="leuC"/>
    <property type="match status" value="1"/>
</dbReference>
<gene>
    <name evidence="13 15" type="primary">leuC</name>
    <name evidence="15" type="ORF">GCM10011322_00140</name>
</gene>
<evidence type="ECO:0000313" key="16">
    <source>
        <dbReference type="Proteomes" id="UP000600449"/>
    </source>
</evidence>
<keyword evidence="10 13" id="KW-0411">Iron-sulfur</keyword>
<dbReference type="Gene3D" id="3.30.499.10">
    <property type="entry name" value="Aconitase, domain 3"/>
    <property type="match status" value="2"/>
</dbReference>
<dbReference type="SUPFAM" id="SSF53732">
    <property type="entry name" value="Aconitase iron-sulfur domain"/>
    <property type="match status" value="1"/>
</dbReference>
<dbReference type="InterPro" id="IPR018136">
    <property type="entry name" value="Aconitase_4Fe-4S_BS"/>
</dbReference>
<comment type="function">
    <text evidence="2 13">Catalyzes the isomerization between 2-isopropylmalate and 3-isopropylmalate, via the formation of 2-isopropylmaleate.</text>
</comment>
<evidence type="ECO:0000256" key="6">
    <source>
        <dbReference type="ARBA" id="ARBA00022485"/>
    </source>
</evidence>
<dbReference type="RefSeq" id="WP_188908186.1">
    <property type="nucleotide sequence ID" value="NZ_BMMF01000001.1"/>
</dbReference>
<comment type="cofactor">
    <cofactor evidence="13">
        <name>[4Fe-4S] cluster</name>
        <dbReference type="ChEBI" id="CHEBI:49883"/>
    </cofactor>
    <text evidence="13">Binds 1 [4Fe-4S] cluster per subunit.</text>
</comment>
<dbReference type="GO" id="GO:0009098">
    <property type="term" value="P:L-leucine biosynthetic process"/>
    <property type="evidence" value="ECO:0007669"/>
    <property type="project" value="UniProtKB-UniRule"/>
</dbReference>
<comment type="pathway">
    <text evidence="3 13">Amino-acid biosynthesis; L-leucine biosynthesis; L-leucine from 3-methyl-2-oxobutanoate: step 2/4.</text>
</comment>
<protein>
    <recommendedName>
        <fullName evidence="13">3-isopropylmalate dehydratase large subunit</fullName>
        <ecNumber evidence="13">4.2.1.33</ecNumber>
    </recommendedName>
    <alternativeName>
        <fullName evidence="13">Alpha-IPM isomerase</fullName>
        <shortName evidence="13">IPMI</shortName>
    </alternativeName>
    <alternativeName>
        <fullName evidence="13">Isopropylmalate isomerase</fullName>
    </alternativeName>
</protein>
<dbReference type="Pfam" id="PF00330">
    <property type="entry name" value="Aconitase"/>
    <property type="match status" value="1"/>
</dbReference>
<dbReference type="PANTHER" id="PTHR43822">
    <property type="entry name" value="HOMOACONITASE, MITOCHONDRIAL-RELATED"/>
    <property type="match status" value="1"/>
</dbReference>
<keyword evidence="8 13" id="KW-0479">Metal-binding</keyword>
<comment type="catalytic activity">
    <reaction evidence="1 13">
        <text>(2R,3S)-3-isopropylmalate = (2S)-2-isopropylmalate</text>
        <dbReference type="Rhea" id="RHEA:32287"/>
        <dbReference type="ChEBI" id="CHEBI:1178"/>
        <dbReference type="ChEBI" id="CHEBI:35121"/>
        <dbReference type="EC" id="4.2.1.33"/>
    </reaction>
</comment>
<evidence type="ECO:0000313" key="15">
    <source>
        <dbReference type="EMBL" id="GGK17452.1"/>
    </source>
</evidence>
<comment type="caution">
    <text evidence="15">The sequence shown here is derived from an EMBL/GenBank/DDBJ whole genome shotgun (WGS) entry which is preliminary data.</text>
</comment>
<dbReference type="NCBIfam" id="NF004016">
    <property type="entry name" value="PRK05478.1"/>
    <property type="match status" value="1"/>
</dbReference>
<evidence type="ECO:0000256" key="9">
    <source>
        <dbReference type="ARBA" id="ARBA00023004"/>
    </source>
</evidence>
<dbReference type="GO" id="GO:0003861">
    <property type="term" value="F:3-isopropylmalate dehydratase activity"/>
    <property type="evidence" value="ECO:0007669"/>
    <property type="project" value="UniProtKB-UniRule"/>
</dbReference>
<feature type="domain" description="Aconitase/3-isopropylmalate dehydratase large subunit alpha/beta/alpha" evidence="14">
    <location>
        <begin position="18"/>
        <end position="465"/>
    </location>
</feature>
<dbReference type="PRINTS" id="PR00415">
    <property type="entry name" value="ACONITASE"/>
</dbReference>
<keyword evidence="16" id="KW-1185">Reference proteome</keyword>
<dbReference type="EC" id="4.2.1.33" evidence="13"/>
<dbReference type="PROSITE" id="PS00450">
    <property type="entry name" value="ACONITASE_1"/>
    <property type="match status" value="1"/>
</dbReference>
<dbReference type="PROSITE" id="PS01244">
    <property type="entry name" value="ACONITASE_2"/>
    <property type="match status" value="1"/>
</dbReference>
<dbReference type="GO" id="GO:0051539">
    <property type="term" value="F:4 iron, 4 sulfur cluster binding"/>
    <property type="evidence" value="ECO:0007669"/>
    <property type="project" value="UniProtKB-KW"/>
</dbReference>
<dbReference type="InterPro" id="IPR036008">
    <property type="entry name" value="Aconitase_4Fe-4S_dom"/>
</dbReference>
<dbReference type="InterPro" id="IPR001030">
    <property type="entry name" value="Acoase/IPM_deHydtase_lsu_aba"/>
</dbReference>
<dbReference type="CDD" id="cd01583">
    <property type="entry name" value="IPMI"/>
    <property type="match status" value="1"/>
</dbReference>
<feature type="binding site" evidence="13">
    <location>
        <position position="415"/>
    </location>
    <ligand>
        <name>[4Fe-4S] cluster</name>
        <dbReference type="ChEBI" id="CHEBI:49883"/>
    </ligand>
</feature>
<dbReference type="NCBIfam" id="NF009116">
    <property type="entry name" value="PRK12466.1"/>
    <property type="match status" value="1"/>
</dbReference>
<evidence type="ECO:0000256" key="8">
    <source>
        <dbReference type="ARBA" id="ARBA00022723"/>
    </source>
</evidence>
<evidence type="ECO:0000259" key="14">
    <source>
        <dbReference type="Pfam" id="PF00330"/>
    </source>
</evidence>
<reference evidence="15 16" key="1">
    <citation type="journal article" date="2014" name="Int. J. Syst. Evol. Microbiol.">
        <title>Complete genome sequence of Corynebacterium casei LMG S-19264T (=DSM 44701T), isolated from a smear-ripened cheese.</title>
        <authorList>
            <consortium name="US DOE Joint Genome Institute (JGI-PGF)"/>
            <person name="Walter F."/>
            <person name="Albersmeier A."/>
            <person name="Kalinowski J."/>
            <person name="Ruckert C."/>
        </authorList>
    </citation>
    <scope>NUCLEOTIDE SEQUENCE [LARGE SCALE GENOMIC DNA]</scope>
    <source>
        <strain evidence="15 16">CGMCC 1.9161</strain>
    </source>
</reference>
<evidence type="ECO:0000256" key="3">
    <source>
        <dbReference type="ARBA" id="ARBA00004729"/>
    </source>
</evidence>
<dbReference type="HAMAP" id="MF_01026">
    <property type="entry name" value="LeuC_type1"/>
    <property type="match status" value="1"/>
</dbReference>
<keyword evidence="11 13" id="KW-0456">Lyase</keyword>
<evidence type="ECO:0000256" key="5">
    <source>
        <dbReference type="ARBA" id="ARBA00022430"/>
    </source>
</evidence>
<dbReference type="PANTHER" id="PTHR43822:SF9">
    <property type="entry name" value="3-ISOPROPYLMALATE DEHYDRATASE"/>
    <property type="match status" value="1"/>
</dbReference>
<evidence type="ECO:0000256" key="13">
    <source>
        <dbReference type="HAMAP-Rule" id="MF_01026"/>
    </source>
</evidence>
<name>A0A917Q373_9HYPH</name>
<feature type="binding site" evidence="13">
    <location>
        <position position="418"/>
    </location>
    <ligand>
        <name>[4Fe-4S] cluster</name>
        <dbReference type="ChEBI" id="CHEBI:49883"/>
    </ligand>
</feature>
<comment type="subunit">
    <text evidence="4 13">Heterodimer of LeuC and LeuD.</text>
</comment>
<evidence type="ECO:0000256" key="10">
    <source>
        <dbReference type="ARBA" id="ARBA00023014"/>
    </source>
</evidence>
<organism evidence="15 16">
    <name type="scientific">Salinarimonas ramus</name>
    <dbReference type="NCBI Taxonomy" id="690164"/>
    <lineage>
        <taxon>Bacteria</taxon>
        <taxon>Pseudomonadati</taxon>
        <taxon>Pseudomonadota</taxon>
        <taxon>Alphaproteobacteria</taxon>
        <taxon>Hyphomicrobiales</taxon>
        <taxon>Salinarimonadaceae</taxon>
        <taxon>Salinarimonas</taxon>
    </lineage>
</organism>
<dbReference type="AlphaFoldDB" id="A0A917Q373"/>
<proteinExistence type="inferred from homology"/>
<dbReference type="Proteomes" id="UP000600449">
    <property type="component" value="Unassembled WGS sequence"/>
</dbReference>
<evidence type="ECO:0000256" key="1">
    <source>
        <dbReference type="ARBA" id="ARBA00000491"/>
    </source>
</evidence>
<dbReference type="EMBL" id="BMMF01000001">
    <property type="protein sequence ID" value="GGK17452.1"/>
    <property type="molecule type" value="Genomic_DNA"/>
</dbReference>
<sequence>MPDPSPSNPHGAPRTLFEKVWDQHVVTTRDDGPSLLYIDRHLVHEGSHHAFAKLREKGLPVSRPDLTFGVADHYVPTRGRGGAIADEGIARMVGQLADNTATHGIRLFGLDDPRQGIVHVVGPEQGLTLPGLTMVCGDSHTSTHGAFGAFAFGIGASDVAHVLATQTLWQKKPRRMRICFEGKLMPGVGAKDMALAWIARLGADGARGHAIEYAGSAVRALSMEGRLTLCNLSIEGGGRLGMIAPDATTIGYLEGRPFAPKGETFARAAEDWLALASDADAAFDREFVIAANEIAPVVTWGTSPEDALPITGETPDPDRIADPGRAAHAREALAYMGLEPGRKLTEIAVDRVFIGSCTNSRIEDLRAAAAILAGRKARVPGLVSPGSSLVKRQAEEEGLDRIFVEAGLEWVASGCSMCVGMNGDIVASGERCASTTNRNFKGRQGPGARTHLMSPAMVAAAAIEGRLADARPLLEGRI</sequence>
<keyword evidence="9 13" id="KW-0408">Iron</keyword>
<dbReference type="InterPro" id="IPR033941">
    <property type="entry name" value="IPMI_cat"/>
</dbReference>
<dbReference type="InterPro" id="IPR015931">
    <property type="entry name" value="Acnase/IPM_dHydase_lsu_aba_1/3"/>
</dbReference>
<accession>A0A917Q373</accession>
<keyword evidence="7 13" id="KW-0028">Amino-acid biosynthesis</keyword>
<dbReference type="GO" id="GO:0046872">
    <property type="term" value="F:metal ion binding"/>
    <property type="evidence" value="ECO:0007669"/>
    <property type="project" value="UniProtKB-KW"/>
</dbReference>
<dbReference type="InterPro" id="IPR004430">
    <property type="entry name" value="3-IsopropMal_deHydase_lsu"/>
</dbReference>
<evidence type="ECO:0000256" key="7">
    <source>
        <dbReference type="ARBA" id="ARBA00022605"/>
    </source>
</evidence>
<evidence type="ECO:0000256" key="11">
    <source>
        <dbReference type="ARBA" id="ARBA00023239"/>
    </source>
</evidence>
<dbReference type="InterPro" id="IPR050067">
    <property type="entry name" value="IPM_dehydratase_rel_enz"/>
</dbReference>
<evidence type="ECO:0000256" key="2">
    <source>
        <dbReference type="ARBA" id="ARBA00002695"/>
    </source>
</evidence>
<comment type="similarity">
    <text evidence="13">Belongs to the aconitase/IPM isomerase family. LeuC type 1 subfamily.</text>
</comment>
<keyword evidence="5 13" id="KW-0432">Leucine biosynthesis</keyword>
<evidence type="ECO:0000256" key="12">
    <source>
        <dbReference type="ARBA" id="ARBA00023304"/>
    </source>
</evidence>
<keyword evidence="6 13" id="KW-0004">4Fe-4S</keyword>
<feature type="binding site" evidence="13">
    <location>
        <position position="357"/>
    </location>
    <ligand>
        <name>[4Fe-4S] cluster</name>
        <dbReference type="ChEBI" id="CHEBI:49883"/>
    </ligand>
</feature>
<keyword evidence="12 13" id="KW-0100">Branched-chain amino acid biosynthesis</keyword>
<evidence type="ECO:0000256" key="4">
    <source>
        <dbReference type="ARBA" id="ARBA00011271"/>
    </source>
</evidence>